<keyword evidence="2" id="KW-1185">Reference proteome</keyword>
<protein>
    <submittedName>
        <fullName evidence="3">Uncharacterized protein LOC104229434</fullName>
    </submittedName>
</protein>
<dbReference type="Proteomes" id="UP000189701">
    <property type="component" value="Unplaced"/>
</dbReference>
<gene>
    <name evidence="3" type="primary">LOC104229434</name>
</gene>
<accession>A0A1U7WSV8</accession>
<name>A0A1U7WSV8_NICSY</name>
<dbReference type="PANTHER" id="PTHR46238:SF8">
    <property type="entry name" value="ENDONUCLEASE_EXONUCLEASE_PHOSPHATASE DOMAIN-CONTAINING PROTEIN"/>
    <property type="match status" value="1"/>
</dbReference>
<reference evidence="3" key="2">
    <citation type="submission" date="2025-08" db="UniProtKB">
        <authorList>
            <consortium name="RefSeq"/>
        </authorList>
    </citation>
    <scope>IDENTIFICATION</scope>
    <source>
        <tissue evidence="3">Leaf</tissue>
    </source>
</reference>
<proteinExistence type="predicted"/>
<evidence type="ECO:0000256" key="1">
    <source>
        <dbReference type="SAM" id="Coils"/>
    </source>
</evidence>
<evidence type="ECO:0000313" key="3">
    <source>
        <dbReference type="RefSeq" id="XP_009780391.1"/>
    </source>
</evidence>
<feature type="coiled-coil region" evidence="1">
    <location>
        <begin position="136"/>
        <end position="163"/>
    </location>
</feature>
<reference evidence="2" key="1">
    <citation type="journal article" date="2013" name="Genome Biol.">
        <title>Reference genomes and transcriptomes of Nicotiana sylvestris and Nicotiana tomentosiformis.</title>
        <authorList>
            <person name="Sierro N."/>
            <person name="Battey J.N."/>
            <person name="Ouadi S."/>
            <person name="Bovet L."/>
            <person name="Goepfert S."/>
            <person name="Bakaher N."/>
            <person name="Peitsch M.C."/>
            <person name="Ivanov N.V."/>
        </authorList>
    </citation>
    <scope>NUCLEOTIDE SEQUENCE [LARGE SCALE GENOMIC DNA]</scope>
</reference>
<dbReference type="RefSeq" id="XP_009780391.1">
    <property type="nucleotide sequence ID" value="XM_009782089.1"/>
</dbReference>
<dbReference type="PANTHER" id="PTHR46238">
    <property type="entry name" value="REVERSE TRANSCRIPTASE DOMAIN-CONTAINING PROTEIN"/>
    <property type="match status" value="1"/>
</dbReference>
<keyword evidence="1" id="KW-0175">Coiled coil</keyword>
<dbReference type="STRING" id="4096.A0A1U7WSV8"/>
<sequence length="248" mass="29527">MYTTIDNCIREAAREVLGFTNGYTRGHKGDWWWNNKVQEKVEAKKATYLNLVESAIKEERRTNMEFCKKAMKEAKLAITTAKVATFGRLYEELGSKGGGKRLYRMEKMPDEWRLSLMVPVYKNKDDVQNCNNYSSIKLLSHIMKVLERVVERKEREIKEKIRNEVIKYKMGVTPVEDKLRKSRLRWFGHVMRRDIDAPIRRCERLNIEGLRKGRGRQKKYWGEMIRQDMTLLQLTENMNLDWKVEVEN</sequence>
<evidence type="ECO:0000313" key="2">
    <source>
        <dbReference type="Proteomes" id="UP000189701"/>
    </source>
</evidence>
<dbReference type="AlphaFoldDB" id="A0A1U7WSV8"/>
<organism evidence="2 3">
    <name type="scientific">Nicotiana sylvestris</name>
    <name type="common">Wood tobacco</name>
    <name type="synonym">South American tobacco</name>
    <dbReference type="NCBI Taxonomy" id="4096"/>
    <lineage>
        <taxon>Eukaryota</taxon>
        <taxon>Viridiplantae</taxon>
        <taxon>Streptophyta</taxon>
        <taxon>Embryophyta</taxon>
        <taxon>Tracheophyta</taxon>
        <taxon>Spermatophyta</taxon>
        <taxon>Magnoliopsida</taxon>
        <taxon>eudicotyledons</taxon>
        <taxon>Gunneridae</taxon>
        <taxon>Pentapetalae</taxon>
        <taxon>asterids</taxon>
        <taxon>lamiids</taxon>
        <taxon>Solanales</taxon>
        <taxon>Solanaceae</taxon>
        <taxon>Nicotianoideae</taxon>
        <taxon>Nicotianeae</taxon>
        <taxon>Nicotiana</taxon>
    </lineage>
</organism>